<dbReference type="PANTHER" id="PTHR43794:SF5">
    <property type="entry name" value="CHLOROHYDROLASE FAMILY PROTEIN"/>
    <property type="match status" value="1"/>
</dbReference>
<dbReference type="InterPro" id="IPR006680">
    <property type="entry name" value="Amidohydro-rel"/>
</dbReference>
<reference evidence="3 4" key="1">
    <citation type="submission" date="2019-07" db="EMBL/GenBank/DDBJ databases">
        <title>Whole genome shotgun sequence of Skermanella aerolata NBRC 106429.</title>
        <authorList>
            <person name="Hosoyama A."/>
            <person name="Uohara A."/>
            <person name="Ohji S."/>
            <person name="Ichikawa N."/>
        </authorList>
    </citation>
    <scope>NUCLEOTIDE SEQUENCE [LARGE SCALE GENOMIC DNA]</scope>
    <source>
        <strain evidence="3 4">NBRC 106429</strain>
    </source>
</reference>
<dbReference type="GO" id="GO:0016810">
    <property type="term" value="F:hydrolase activity, acting on carbon-nitrogen (but not peptide) bonds"/>
    <property type="evidence" value="ECO:0007669"/>
    <property type="project" value="InterPro"/>
</dbReference>
<dbReference type="AlphaFoldDB" id="A0A512DPC5"/>
<organism evidence="3 4">
    <name type="scientific">Skermanella aerolata</name>
    <dbReference type="NCBI Taxonomy" id="393310"/>
    <lineage>
        <taxon>Bacteria</taxon>
        <taxon>Pseudomonadati</taxon>
        <taxon>Pseudomonadota</taxon>
        <taxon>Alphaproteobacteria</taxon>
        <taxon>Rhodospirillales</taxon>
        <taxon>Azospirillaceae</taxon>
        <taxon>Skermanella</taxon>
    </lineage>
</organism>
<proteinExistence type="inferred from homology"/>
<dbReference type="SUPFAM" id="SSF51556">
    <property type="entry name" value="Metallo-dependent hydrolases"/>
    <property type="match status" value="1"/>
</dbReference>
<dbReference type="InterPro" id="IPR032466">
    <property type="entry name" value="Metal_Hydrolase"/>
</dbReference>
<comment type="caution">
    <text evidence="3">The sequence shown here is derived from an EMBL/GenBank/DDBJ whole genome shotgun (WGS) entry which is preliminary data.</text>
</comment>
<evidence type="ECO:0000259" key="2">
    <source>
        <dbReference type="Pfam" id="PF01979"/>
    </source>
</evidence>
<dbReference type="SUPFAM" id="SSF51338">
    <property type="entry name" value="Composite domain of metallo-dependent hydrolases"/>
    <property type="match status" value="1"/>
</dbReference>
<keyword evidence="4" id="KW-1185">Reference proteome</keyword>
<comment type="similarity">
    <text evidence="1">Belongs to the metallo-dependent hydrolases superfamily. ATZ/TRZ family.</text>
</comment>
<protein>
    <recommendedName>
        <fullName evidence="2">Amidohydrolase-related domain-containing protein</fullName>
    </recommendedName>
</protein>
<evidence type="ECO:0000313" key="4">
    <source>
        <dbReference type="Proteomes" id="UP000321523"/>
    </source>
</evidence>
<evidence type="ECO:0000313" key="3">
    <source>
        <dbReference type="EMBL" id="GEO38318.1"/>
    </source>
</evidence>
<dbReference type="Pfam" id="PF01979">
    <property type="entry name" value="Amidohydro_1"/>
    <property type="match status" value="1"/>
</dbReference>
<sequence length="484" mass="51352">MTSRSIACASLLEGAGYDVRGPRRIRLDGGRIGAIEEMGGETVEGDALFALPALVNAHDHGRPVRSSSFGAGGKPLELWLQYLALLPAVDPYLAAASSLGRGALGGAGAVMVHHTRVQGLTSFPEEAAEVARAARDIGVRIGFAVALKDRNPLVYGPTDDLLALMPEPARSEIARRTAKPPLPVADQLRLVEEAADAAAGDLVDVQFGPTGVQWCSPELLQAIAEASALSGRRVHMHCLETRYQRDWADRHFPNGMIRFLKEIGLLSPRLTLAHCTWARPDELDLIAEAGTTIAVNSGSNLGIRSGIAPVAEMVARGCKVALGLDGLTLNEDDDALCEMRLTNALHRGWGFDSAIDEKRMLRIALAEGRAAVTGSADGGVIRQGEPADLLLLDADALDGDRLVPDLSPADLLFARAGAGHIAELIVAGRTVVRRGRVTGIDHDAVQAELLARFRHGIAENASLRAALPELARAMERHFSAAPCC</sequence>
<evidence type="ECO:0000256" key="1">
    <source>
        <dbReference type="ARBA" id="ARBA00006745"/>
    </source>
</evidence>
<dbReference type="PANTHER" id="PTHR43794">
    <property type="entry name" value="AMINOHYDROLASE SSNA-RELATED"/>
    <property type="match status" value="1"/>
</dbReference>
<name>A0A512DPC5_9PROT</name>
<accession>A0A512DPC5</accession>
<dbReference type="Proteomes" id="UP000321523">
    <property type="component" value="Unassembled WGS sequence"/>
</dbReference>
<gene>
    <name evidence="3" type="ORF">SAE02_24660</name>
</gene>
<feature type="domain" description="Amidohydrolase-related" evidence="2">
    <location>
        <begin position="50"/>
        <end position="431"/>
    </location>
</feature>
<dbReference type="EMBL" id="BJYZ01000009">
    <property type="protein sequence ID" value="GEO38318.1"/>
    <property type="molecule type" value="Genomic_DNA"/>
</dbReference>
<dbReference type="InterPro" id="IPR011059">
    <property type="entry name" value="Metal-dep_hydrolase_composite"/>
</dbReference>
<dbReference type="InterPro" id="IPR050287">
    <property type="entry name" value="MTA/SAH_deaminase"/>
</dbReference>
<dbReference type="Gene3D" id="2.30.40.10">
    <property type="entry name" value="Urease, subunit C, domain 1"/>
    <property type="match status" value="1"/>
</dbReference>
<dbReference type="Gene3D" id="3.20.20.140">
    <property type="entry name" value="Metal-dependent hydrolases"/>
    <property type="match status" value="1"/>
</dbReference>